<dbReference type="GO" id="GO:0016705">
    <property type="term" value="F:oxidoreductase activity, acting on paired donors, with incorporation or reduction of molecular oxygen"/>
    <property type="evidence" value="ECO:0007669"/>
    <property type="project" value="InterPro"/>
</dbReference>
<dbReference type="InterPro" id="IPR044862">
    <property type="entry name" value="Pro_4_hyd_alph_FE2OG_OXY"/>
</dbReference>
<keyword evidence="4" id="KW-0560">Oxidoreductase</keyword>
<comment type="cofactor">
    <cofactor evidence="1">
        <name>L-ascorbate</name>
        <dbReference type="ChEBI" id="CHEBI:38290"/>
    </cofactor>
</comment>
<gene>
    <name evidence="7" type="ORF">ABB26_07515</name>
</gene>
<keyword evidence="3" id="KW-0223">Dioxygenase</keyword>
<evidence type="ECO:0000313" key="8">
    <source>
        <dbReference type="Proteomes" id="UP000050864"/>
    </source>
</evidence>
<name>A0A0R0CEH6_9GAMM</name>
<keyword evidence="5" id="KW-0408">Iron</keyword>
<feature type="domain" description="Prolyl 4-hydroxylase alpha subunit" evidence="6">
    <location>
        <begin position="3"/>
        <end position="182"/>
    </location>
</feature>
<sequence length="190" mass="21891">MRHYIRTYDNSLPADLCSKLIESFTTLARFQQRNGRGIRAGLDDSAWTELDVSKLSDAGFLAFFRQLISQSLQRYNADVGLPIAVPDSPLLSPLILKRYRAGDEEKFQTHFDSINDVCDRYLVFLWYLNDVEEGGQTWFPGLHTGVAPRAGRLLMFPPYWMYAHQGQASPHQDKYILSTYLRFPQRHSTP</sequence>
<dbReference type="EMBL" id="LDJI01000013">
    <property type="protein sequence ID" value="KRG64590.1"/>
    <property type="molecule type" value="Genomic_DNA"/>
</dbReference>
<dbReference type="AlphaFoldDB" id="A0A0R0CEH6"/>
<dbReference type="SMART" id="SM00702">
    <property type="entry name" value="P4Hc"/>
    <property type="match status" value="1"/>
</dbReference>
<dbReference type="InterPro" id="IPR006620">
    <property type="entry name" value="Pro_4_hyd_alph"/>
</dbReference>
<evidence type="ECO:0000256" key="2">
    <source>
        <dbReference type="ARBA" id="ARBA00022723"/>
    </source>
</evidence>
<evidence type="ECO:0000259" key="6">
    <source>
        <dbReference type="SMART" id="SM00702"/>
    </source>
</evidence>
<dbReference type="STRING" id="405444.ABB26_07515"/>
<evidence type="ECO:0000256" key="5">
    <source>
        <dbReference type="ARBA" id="ARBA00023004"/>
    </source>
</evidence>
<organism evidence="7 8">
    <name type="scientific">Stenotrophomonas humi</name>
    <dbReference type="NCBI Taxonomy" id="405444"/>
    <lineage>
        <taxon>Bacteria</taxon>
        <taxon>Pseudomonadati</taxon>
        <taxon>Pseudomonadota</taxon>
        <taxon>Gammaproteobacteria</taxon>
        <taxon>Lysobacterales</taxon>
        <taxon>Lysobacteraceae</taxon>
        <taxon>Stenotrophomonas</taxon>
    </lineage>
</organism>
<dbReference type="Proteomes" id="UP000050864">
    <property type="component" value="Unassembled WGS sequence"/>
</dbReference>
<evidence type="ECO:0000256" key="1">
    <source>
        <dbReference type="ARBA" id="ARBA00001961"/>
    </source>
</evidence>
<comment type="caution">
    <text evidence="7">The sequence shown here is derived from an EMBL/GenBank/DDBJ whole genome shotgun (WGS) entry which is preliminary data.</text>
</comment>
<keyword evidence="8" id="KW-1185">Reference proteome</keyword>
<dbReference type="PATRIC" id="fig|405444.3.peg.514"/>
<keyword evidence="2" id="KW-0479">Metal-binding</keyword>
<dbReference type="PANTHER" id="PTHR10869:SF246">
    <property type="entry name" value="TRANSMEMBRANE PROLYL 4-HYDROXYLASE"/>
    <property type="match status" value="1"/>
</dbReference>
<proteinExistence type="predicted"/>
<dbReference type="GO" id="GO:0005506">
    <property type="term" value="F:iron ion binding"/>
    <property type="evidence" value="ECO:0007669"/>
    <property type="project" value="InterPro"/>
</dbReference>
<dbReference type="PANTHER" id="PTHR10869">
    <property type="entry name" value="PROLYL 4-HYDROXYLASE ALPHA SUBUNIT"/>
    <property type="match status" value="1"/>
</dbReference>
<reference evidence="7 8" key="1">
    <citation type="submission" date="2015-05" db="EMBL/GenBank/DDBJ databases">
        <title>Genome sequencing and analysis of members of genus Stenotrophomonas.</title>
        <authorList>
            <person name="Patil P.P."/>
            <person name="Midha S."/>
            <person name="Patil P.B."/>
        </authorList>
    </citation>
    <scope>NUCLEOTIDE SEQUENCE [LARGE SCALE GENOMIC DNA]</scope>
    <source>
        <strain evidence="7 8">DSM 18929</strain>
    </source>
</reference>
<evidence type="ECO:0000256" key="3">
    <source>
        <dbReference type="ARBA" id="ARBA00022964"/>
    </source>
</evidence>
<dbReference type="GO" id="GO:0031418">
    <property type="term" value="F:L-ascorbic acid binding"/>
    <property type="evidence" value="ECO:0007669"/>
    <property type="project" value="InterPro"/>
</dbReference>
<evidence type="ECO:0000256" key="4">
    <source>
        <dbReference type="ARBA" id="ARBA00023002"/>
    </source>
</evidence>
<dbReference type="Pfam" id="PF13640">
    <property type="entry name" value="2OG-FeII_Oxy_3"/>
    <property type="match status" value="1"/>
</dbReference>
<dbReference type="Gene3D" id="2.60.120.620">
    <property type="entry name" value="q2cbj1_9rhob like domain"/>
    <property type="match status" value="1"/>
</dbReference>
<dbReference type="InterPro" id="IPR045054">
    <property type="entry name" value="P4HA-like"/>
</dbReference>
<evidence type="ECO:0000313" key="7">
    <source>
        <dbReference type="EMBL" id="KRG64590.1"/>
    </source>
</evidence>
<accession>A0A0R0CEH6</accession>
<dbReference type="GO" id="GO:0051213">
    <property type="term" value="F:dioxygenase activity"/>
    <property type="evidence" value="ECO:0007669"/>
    <property type="project" value="UniProtKB-KW"/>
</dbReference>
<protein>
    <submittedName>
        <fullName evidence="7">2OG-Fe(II) oxygenase</fullName>
    </submittedName>
</protein>